<comment type="similarity">
    <text evidence="1 3">Belongs to the thiolase-like superfamily. Beta-ketoacyl-ACP synthases family.</text>
</comment>
<dbReference type="Gene3D" id="3.40.47.10">
    <property type="match status" value="1"/>
</dbReference>
<name>A0ABV5BW33_9BACL</name>
<dbReference type="PROSITE" id="PS00606">
    <property type="entry name" value="KS3_1"/>
    <property type="match status" value="1"/>
</dbReference>
<keyword evidence="6" id="KW-1185">Reference proteome</keyword>
<dbReference type="InterPro" id="IPR020841">
    <property type="entry name" value="PKS_Beta-ketoAc_synthase_dom"/>
</dbReference>
<evidence type="ECO:0000256" key="1">
    <source>
        <dbReference type="ARBA" id="ARBA00008467"/>
    </source>
</evidence>
<evidence type="ECO:0000313" key="6">
    <source>
        <dbReference type="Proteomes" id="UP001580430"/>
    </source>
</evidence>
<gene>
    <name evidence="5" type="ORF">ACE5LO_02335</name>
</gene>
<dbReference type="RefSeq" id="WP_375518465.1">
    <property type="nucleotide sequence ID" value="NZ_JBHIRY010000001.1"/>
</dbReference>
<dbReference type="InterPro" id="IPR016039">
    <property type="entry name" value="Thiolase-like"/>
</dbReference>
<sequence length="406" mass="42636">MANRVVVTGLGVVSPTGAGVRDFWDKLCQGQSGIAEITAFDVSNFTVTRGGEIKDFNPVRFLSSTHANNLARTSQLAVAAAQMAKDDANITSFTDKARVGVCIGTTMGNQSVVEDDHDIRINNHPSRVPPPIFAHPEPYISASVSRHLGAEGPSTTIPTACAAGNYAIGQGSEWIQSGLADIVFVGGSDGISRSCFALFHRLGAMAPEICQPFDKNRKGMMVSEGAGVLVLENLETALERGAPIYAELLGYGLACDAHHPTAPHPEGLGAQIAMNNALKDAKVEKEQISYISAHGTGTPANDLTESMALKSVFGSLLDQIPTSSIKSMLGHTMGAASAIEAVSCALSIKHQVLPPTMNYSTPDPECITNVIPNQSIARPVHTVLSNSFAFGGNICSIILGEIANVE</sequence>
<evidence type="ECO:0000256" key="3">
    <source>
        <dbReference type="RuleBase" id="RU003694"/>
    </source>
</evidence>
<dbReference type="InterPro" id="IPR000794">
    <property type="entry name" value="Beta-ketoacyl_synthase"/>
</dbReference>
<dbReference type="NCBIfam" id="NF005589">
    <property type="entry name" value="PRK07314.1"/>
    <property type="match status" value="1"/>
</dbReference>
<feature type="domain" description="Ketosynthase family 3 (KS3)" evidence="4">
    <location>
        <begin position="2"/>
        <end position="401"/>
    </location>
</feature>
<accession>A0ABV5BW33</accession>
<dbReference type="EMBL" id="JBHIRY010000001">
    <property type="protein sequence ID" value="MFB5759223.1"/>
    <property type="molecule type" value="Genomic_DNA"/>
</dbReference>
<keyword evidence="2 3" id="KW-0808">Transferase</keyword>
<evidence type="ECO:0000259" key="4">
    <source>
        <dbReference type="PROSITE" id="PS52004"/>
    </source>
</evidence>
<dbReference type="Proteomes" id="UP001580430">
    <property type="component" value="Unassembled WGS sequence"/>
</dbReference>
<dbReference type="PANTHER" id="PTHR11712:SF336">
    <property type="entry name" value="3-OXOACYL-[ACYL-CARRIER-PROTEIN] SYNTHASE, MITOCHONDRIAL"/>
    <property type="match status" value="1"/>
</dbReference>
<dbReference type="SUPFAM" id="SSF53901">
    <property type="entry name" value="Thiolase-like"/>
    <property type="match status" value="2"/>
</dbReference>
<proteinExistence type="inferred from homology"/>
<dbReference type="PANTHER" id="PTHR11712">
    <property type="entry name" value="POLYKETIDE SYNTHASE-RELATED"/>
    <property type="match status" value="1"/>
</dbReference>
<evidence type="ECO:0000256" key="2">
    <source>
        <dbReference type="ARBA" id="ARBA00022679"/>
    </source>
</evidence>
<dbReference type="Pfam" id="PF00109">
    <property type="entry name" value="ketoacyl-synt"/>
    <property type="match status" value="1"/>
</dbReference>
<protein>
    <submittedName>
        <fullName evidence="5">Beta-ketoacyl-[acyl-carrier-protein] synthase family protein</fullName>
    </submittedName>
</protein>
<organism evidence="5 6">
    <name type="scientific">Paenibacillus medicaginis</name>
    <dbReference type="NCBI Taxonomy" id="1470560"/>
    <lineage>
        <taxon>Bacteria</taxon>
        <taxon>Bacillati</taxon>
        <taxon>Bacillota</taxon>
        <taxon>Bacilli</taxon>
        <taxon>Bacillales</taxon>
        <taxon>Paenibacillaceae</taxon>
        <taxon>Paenibacillus</taxon>
    </lineage>
</organism>
<dbReference type="Pfam" id="PF02801">
    <property type="entry name" value="Ketoacyl-synt_C"/>
    <property type="match status" value="1"/>
</dbReference>
<dbReference type="SMART" id="SM00825">
    <property type="entry name" value="PKS_KS"/>
    <property type="match status" value="1"/>
</dbReference>
<reference evidence="5 6" key="1">
    <citation type="submission" date="2024-09" db="EMBL/GenBank/DDBJ databases">
        <title>Paenibacillus zeirhizospherea sp. nov., isolated from surface of the maize (Zea mays) roots in a horticulture field, Hungary.</title>
        <authorList>
            <person name="Marton D."/>
            <person name="Farkas M."/>
            <person name="Bedics A."/>
            <person name="Toth E."/>
            <person name="Tancsics A."/>
            <person name="Boka K."/>
            <person name="Marati G."/>
            <person name="Kriszt B."/>
            <person name="Cserhati M."/>
        </authorList>
    </citation>
    <scope>NUCLEOTIDE SEQUENCE [LARGE SCALE GENOMIC DNA]</scope>
    <source>
        <strain evidence="5 6">JCM 18446</strain>
    </source>
</reference>
<comment type="caution">
    <text evidence="5">The sequence shown here is derived from an EMBL/GenBank/DDBJ whole genome shotgun (WGS) entry which is preliminary data.</text>
</comment>
<evidence type="ECO:0000313" key="5">
    <source>
        <dbReference type="EMBL" id="MFB5759223.1"/>
    </source>
</evidence>
<dbReference type="InterPro" id="IPR018201">
    <property type="entry name" value="Ketoacyl_synth_AS"/>
</dbReference>
<dbReference type="InterPro" id="IPR014031">
    <property type="entry name" value="Ketoacyl_synth_C"/>
</dbReference>
<dbReference type="PROSITE" id="PS52004">
    <property type="entry name" value="KS3_2"/>
    <property type="match status" value="1"/>
</dbReference>
<dbReference type="CDD" id="cd00834">
    <property type="entry name" value="KAS_I_II"/>
    <property type="match status" value="1"/>
</dbReference>
<dbReference type="InterPro" id="IPR014030">
    <property type="entry name" value="Ketoacyl_synth_N"/>
</dbReference>